<keyword evidence="9" id="KW-1185">Reference proteome</keyword>
<keyword evidence="4" id="KW-0472">Membrane</keyword>
<evidence type="ECO:0000256" key="3">
    <source>
        <dbReference type="ARBA" id="ARBA00022729"/>
    </source>
</evidence>
<keyword evidence="3 6" id="KW-0732">Signal</keyword>
<dbReference type="AlphaFoldDB" id="A0A327W530"/>
<keyword evidence="5" id="KW-0998">Cell outer membrane</keyword>
<dbReference type="InterPro" id="IPR012944">
    <property type="entry name" value="SusD_RagB_dom"/>
</dbReference>
<comment type="similarity">
    <text evidence="2">Belongs to the SusD family.</text>
</comment>
<accession>A0A327W530</accession>
<dbReference type="SUPFAM" id="SSF48452">
    <property type="entry name" value="TPR-like"/>
    <property type="match status" value="1"/>
</dbReference>
<dbReference type="EMBL" id="QLMA01000003">
    <property type="protein sequence ID" value="RAJ83486.1"/>
    <property type="molecule type" value="Genomic_DNA"/>
</dbReference>
<evidence type="ECO:0000256" key="4">
    <source>
        <dbReference type="ARBA" id="ARBA00023136"/>
    </source>
</evidence>
<evidence type="ECO:0000256" key="1">
    <source>
        <dbReference type="ARBA" id="ARBA00004442"/>
    </source>
</evidence>
<evidence type="ECO:0000259" key="7">
    <source>
        <dbReference type="Pfam" id="PF07980"/>
    </source>
</evidence>
<dbReference type="Proteomes" id="UP000249819">
    <property type="component" value="Unassembled WGS sequence"/>
</dbReference>
<protein>
    <submittedName>
        <fullName evidence="8">SusD-like starch-binding protein associating with outer membrane</fullName>
    </submittedName>
</protein>
<proteinExistence type="inferred from homology"/>
<evidence type="ECO:0000256" key="5">
    <source>
        <dbReference type="ARBA" id="ARBA00023237"/>
    </source>
</evidence>
<dbReference type="OrthoDB" id="9794888at2"/>
<comment type="subcellular location">
    <subcellularLocation>
        <location evidence="1">Cell outer membrane</location>
    </subcellularLocation>
</comment>
<evidence type="ECO:0000256" key="6">
    <source>
        <dbReference type="SAM" id="SignalP"/>
    </source>
</evidence>
<dbReference type="RefSeq" id="WP_111592130.1">
    <property type="nucleotide sequence ID" value="NZ_QLMA01000003.1"/>
</dbReference>
<reference evidence="8 9" key="1">
    <citation type="submission" date="2018-06" db="EMBL/GenBank/DDBJ databases">
        <title>Genomic Encyclopedia of Archaeal and Bacterial Type Strains, Phase II (KMG-II): from individual species to whole genera.</title>
        <authorList>
            <person name="Goeker M."/>
        </authorList>
    </citation>
    <scope>NUCLEOTIDE SEQUENCE [LARGE SCALE GENOMIC DNA]</scope>
    <source>
        <strain evidence="8 9">DSM 29821</strain>
    </source>
</reference>
<organism evidence="8 9">
    <name type="scientific">Chitinophaga dinghuensis</name>
    <dbReference type="NCBI Taxonomy" id="1539050"/>
    <lineage>
        <taxon>Bacteria</taxon>
        <taxon>Pseudomonadati</taxon>
        <taxon>Bacteroidota</taxon>
        <taxon>Chitinophagia</taxon>
        <taxon>Chitinophagales</taxon>
        <taxon>Chitinophagaceae</taxon>
        <taxon>Chitinophaga</taxon>
    </lineage>
</organism>
<dbReference type="GO" id="GO:0009279">
    <property type="term" value="C:cell outer membrane"/>
    <property type="evidence" value="ECO:0007669"/>
    <property type="project" value="UniProtKB-SubCell"/>
</dbReference>
<dbReference type="CDD" id="cd08977">
    <property type="entry name" value="SusD"/>
    <property type="match status" value="1"/>
</dbReference>
<feature type="chain" id="PRO_5016355768" evidence="6">
    <location>
        <begin position="23"/>
        <end position="435"/>
    </location>
</feature>
<sequence length="435" mass="47825">MKKYHQYIQLAVLAGIMLLCHACQKGEILNLNTPTDVIILNPSKADLNNLVSGVESGMRRDVGTYLDDVGVIGREIYRFSNSEPRWVTDMLTSGLDNNTFYLSNPWASRYLVIRQCWLILQGAANCKSITDAERKGFTGFAKTIIGYQLLLNLNLTDVNGVRIPTADPTYIGPVIKDPGQVQDSILKYLADGAADLSASSVIFPLSAGFGSFNNAAGLTQFNRALAARVDAYRKNWASVLTDLSGSFMDMNGKFSTGVYHYFSTGGGDQVNPSFIALNGTGEVRAVQPSFATDILPGDDRISKAPLRTATVSQSGLTSNRDLWIWTALDAPISIIRNEELILLYAEAKIQLASYPDAEVALNTIRAGHNLPPYGGAITAPALLNELLYQRRYSLLGEGHRWIDMRRYGRLGDLPIDRPNDKVWPNFPLPQTEVNI</sequence>
<feature type="signal peptide" evidence="6">
    <location>
        <begin position="1"/>
        <end position="22"/>
    </location>
</feature>
<evidence type="ECO:0000313" key="9">
    <source>
        <dbReference type="Proteomes" id="UP000249819"/>
    </source>
</evidence>
<dbReference type="InterPro" id="IPR011990">
    <property type="entry name" value="TPR-like_helical_dom_sf"/>
</dbReference>
<feature type="domain" description="RagB/SusD" evidence="7">
    <location>
        <begin position="330"/>
        <end position="407"/>
    </location>
</feature>
<comment type="caution">
    <text evidence="8">The sequence shown here is derived from an EMBL/GenBank/DDBJ whole genome shotgun (WGS) entry which is preliminary data.</text>
</comment>
<evidence type="ECO:0000256" key="2">
    <source>
        <dbReference type="ARBA" id="ARBA00006275"/>
    </source>
</evidence>
<dbReference type="Gene3D" id="1.25.40.390">
    <property type="match status" value="1"/>
</dbReference>
<name>A0A327W530_9BACT</name>
<gene>
    <name evidence="8" type="ORF">CLV59_103454</name>
</gene>
<dbReference type="Pfam" id="PF07980">
    <property type="entry name" value="SusD_RagB"/>
    <property type="match status" value="1"/>
</dbReference>
<evidence type="ECO:0000313" key="8">
    <source>
        <dbReference type="EMBL" id="RAJ83486.1"/>
    </source>
</evidence>